<sequence length="290" mass="32788">MEQYNLQLSSVKHTAPDGIEMGVMNNGTPYLGARGLAALCGVAPSVIITLVKDWEADLRFKPRGQAIEQLILDQGGDPSSLYVPITVDGKTYHAINDVNCMAILEYYAFESQTPQEQATRNYRSLAKLTLRTFIYERTGYNPEDSLPQYWKTFHERITLNELPSGYFSAFSEIANLVISGIRGGMPFDSNTMPDISVGMAWGKHWCGNSFDEKYGLRRKHLHVFPEDFPQKDPMAWIYPVEALGEFRRWMDDIYVTEKFGTYLNNKAKKGGLNNVDIQALVQAVQPARLN</sequence>
<proteinExistence type="predicted"/>
<dbReference type="InterPro" id="IPR058744">
    <property type="entry name" value="BstA-like_C"/>
</dbReference>
<evidence type="ECO:0000313" key="3">
    <source>
        <dbReference type="Proteomes" id="UP000251647"/>
    </source>
</evidence>
<dbReference type="EMBL" id="UATL01000001">
    <property type="protein sequence ID" value="SPY27823.1"/>
    <property type="molecule type" value="Genomic_DNA"/>
</dbReference>
<dbReference type="Pfam" id="PF26567">
    <property type="entry name" value="BstA_C"/>
    <property type="match status" value="1"/>
</dbReference>
<name>A0A2T3QPQ0_PHODM</name>
<dbReference type="AlphaFoldDB" id="A0A2T3QPQ0"/>
<feature type="domain" description="BstA-like C-terminal" evidence="1">
    <location>
        <begin position="150"/>
        <end position="269"/>
    </location>
</feature>
<gene>
    <name evidence="2" type="ORF">NCTC11647_00888</name>
</gene>
<organism evidence="2 3">
    <name type="scientific">Photobacterium damselae</name>
    <dbReference type="NCBI Taxonomy" id="38293"/>
    <lineage>
        <taxon>Bacteria</taxon>
        <taxon>Pseudomonadati</taxon>
        <taxon>Pseudomonadota</taxon>
        <taxon>Gammaproteobacteria</taxon>
        <taxon>Vibrionales</taxon>
        <taxon>Vibrionaceae</taxon>
        <taxon>Photobacterium</taxon>
    </lineage>
</organism>
<dbReference type="OrthoDB" id="5917964at2"/>
<evidence type="ECO:0000313" key="2">
    <source>
        <dbReference type="EMBL" id="SPY27823.1"/>
    </source>
</evidence>
<reference evidence="2 3" key="1">
    <citation type="submission" date="2018-06" db="EMBL/GenBank/DDBJ databases">
        <authorList>
            <consortium name="Pathogen Informatics"/>
            <person name="Doyle S."/>
        </authorList>
    </citation>
    <scope>NUCLEOTIDE SEQUENCE [LARGE SCALE GENOMIC DNA]</scope>
    <source>
        <strain evidence="2 3">NCTC11647</strain>
    </source>
</reference>
<dbReference type="RefSeq" id="WP_005300056.1">
    <property type="nucleotide sequence ID" value="NZ_PYOG01000001.1"/>
</dbReference>
<evidence type="ECO:0000259" key="1">
    <source>
        <dbReference type="Pfam" id="PF26567"/>
    </source>
</evidence>
<accession>A0A2T3QPQ0</accession>
<dbReference type="Proteomes" id="UP000251647">
    <property type="component" value="Unassembled WGS sequence"/>
</dbReference>
<protein>
    <recommendedName>
        <fullName evidence="1">BstA-like C-terminal domain-containing protein</fullName>
    </recommendedName>
</protein>